<organism evidence="2 3">
    <name type="scientific">Abeliophyllum distichum</name>
    <dbReference type="NCBI Taxonomy" id="126358"/>
    <lineage>
        <taxon>Eukaryota</taxon>
        <taxon>Viridiplantae</taxon>
        <taxon>Streptophyta</taxon>
        <taxon>Embryophyta</taxon>
        <taxon>Tracheophyta</taxon>
        <taxon>Spermatophyta</taxon>
        <taxon>Magnoliopsida</taxon>
        <taxon>eudicotyledons</taxon>
        <taxon>Gunneridae</taxon>
        <taxon>Pentapetalae</taxon>
        <taxon>asterids</taxon>
        <taxon>lamiids</taxon>
        <taxon>Lamiales</taxon>
        <taxon>Oleaceae</taxon>
        <taxon>Forsythieae</taxon>
        <taxon>Abeliophyllum</taxon>
    </lineage>
</organism>
<evidence type="ECO:0000313" key="3">
    <source>
        <dbReference type="Proteomes" id="UP001604336"/>
    </source>
</evidence>
<evidence type="ECO:0000256" key="1">
    <source>
        <dbReference type="SAM" id="MobiDB-lite"/>
    </source>
</evidence>
<proteinExistence type="predicted"/>
<sequence length="173" mass="18988">MFKKVARRRITPKGPNQKKDKTKCRGDNVVTNCTKCGKNFSGECLAGKKVCYTCHKASHMSVNCPTRAKQGTARAFSLVSPNAGTSNDVVAGTIYITSKHVYVLFNSGATHSFIVTNMLRILELGTKPLPLEMEVTIPSGPNCFVNHYVPDVLIEIKGKNSSCRPDFLLFEGF</sequence>
<keyword evidence="3" id="KW-1185">Reference proteome</keyword>
<feature type="compositionally biased region" description="Basic residues" evidence="1">
    <location>
        <begin position="1"/>
        <end position="11"/>
    </location>
</feature>
<name>A0ABD1QXE0_9LAMI</name>
<protein>
    <submittedName>
        <fullName evidence="2">Pepsin-retropepsin like protein</fullName>
    </submittedName>
</protein>
<dbReference type="Pfam" id="PF08284">
    <property type="entry name" value="RVP_2"/>
    <property type="match status" value="1"/>
</dbReference>
<dbReference type="AlphaFoldDB" id="A0ABD1QXE0"/>
<evidence type="ECO:0000313" key="2">
    <source>
        <dbReference type="EMBL" id="KAL2480823.1"/>
    </source>
</evidence>
<comment type="caution">
    <text evidence="2">The sequence shown here is derived from an EMBL/GenBank/DDBJ whole genome shotgun (WGS) entry which is preliminary data.</text>
</comment>
<accession>A0ABD1QXE0</accession>
<reference evidence="3" key="1">
    <citation type="submission" date="2024-07" db="EMBL/GenBank/DDBJ databases">
        <title>Two chromosome-level genome assemblies of Korean endemic species Abeliophyllum distichum and Forsythia ovata (Oleaceae).</title>
        <authorList>
            <person name="Jang H."/>
        </authorList>
    </citation>
    <scope>NUCLEOTIDE SEQUENCE [LARGE SCALE GENOMIC DNA]</scope>
</reference>
<dbReference type="Gene3D" id="4.10.60.10">
    <property type="entry name" value="Zinc finger, CCHC-type"/>
    <property type="match status" value="1"/>
</dbReference>
<feature type="region of interest" description="Disordered" evidence="1">
    <location>
        <begin position="1"/>
        <end position="22"/>
    </location>
</feature>
<dbReference type="EMBL" id="JBFOLK010000010">
    <property type="protein sequence ID" value="KAL2480823.1"/>
    <property type="molecule type" value="Genomic_DNA"/>
</dbReference>
<gene>
    <name evidence="2" type="ORF">Adt_33789</name>
</gene>
<dbReference type="Proteomes" id="UP001604336">
    <property type="component" value="Unassembled WGS sequence"/>
</dbReference>